<reference evidence="1 2" key="1">
    <citation type="submission" date="2022-10" db="EMBL/GenBank/DDBJ databases">
        <title>Aestuariibacter sp. AA17 isolated from Montipora capitata coral fragment.</title>
        <authorList>
            <person name="Emsley S.A."/>
            <person name="Pfannmuller K.M."/>
            <person name="Loughran R.M."/>
            <person name="Shlafstein M."/>
            <person name="Papke E."/>
            <person name="Saw J.H."/>
            <person name="Ushijima B."/>
            <person name="Videau P."/>
        </authorList>
    </citation>
    <scope>NUCLEOTIDE SEQUENCE [LARGE SCALE GENOMIC DNA]</scope>
    <source>
        <strain evidence="1 2">AA17</strain>
    </source>
</reference>
<keyword evidence="2" id="KW-1185">Reference proteome</keyword>
<dbReference type="Proteomes" id="UP001652504">
    <property type="component" value="Unassembled WGS sequence"/>
</dbReference>
<accession>A0ABT3AAA1</accession>
<comment type="caution">
    <text evidence="1">The sequence shown here is derived from an EMBL/GenBank/DDBJ whole genome shotgun (WGS) entry which is preliminary data.</text>
</comment>
<dbReference type="RefSeq" id="WP_263712820.1">
    <property type="nucleotide sequence ID" value="NZ_JAOWKX010000006.1"/>
</dbReference>
<evidence type="ECO:0000313" key="2">
    <source>
        <dbReference type="Proteomes" id="UP001652504"/>
    </source>
</evidence>
<organism evidence="1 2">
    <name type="scientific">Fluctibacter corallii</name>
    <dbReference type="NCBI Taxonomy" id="2984329"/>
    <lineage>
        <taxon>Bacteria</taxon>
        <taxon>Pseudomonadati</taxon>
        <taxon>Pseudomonadota</taxon>
        <taxon>Gammaproteobacteria</taxon>
        <taxon>Alteromonadales</taxon>
        <taxon>Alteromonadaceae</taxon>
        <taxon>Fluctibacter</taxon>
    </lineage>
</organism>
<gene>
    <name evidence="1" type="ORF">OE749_12590</name>
</gene>
<dbReference type="EMBL" id="JAOWKX010000006">
    <property type="protein sequence ID" value="MCV2885534.1"/>
    <property type="molecule type" value="Genomic_DNA"/>
</dbReference>
<name>A0ABT3AAA1_9ALTE</name>
<proteinExistence type="predicted"/>
<evidence type="ECO:0000313" key="1">
    <source>
        <dbReference type="EMBL" id="MCV2885534.1"/>
    </source>
</evidence>
<protein>
    <submittedName>
        <fullName evidence="1">Uncharacterized protein</fullName>
    </submittedName>
</protein>
<sequence>MRKRRTYTARPKLGSNTRRRLMLKRLHQKVIQRRKQFQQSTMLEEIAEAC</sequence>